<dbReference type="InterPro" id="IPR050696">
    <property type="entry name" value="FtsA/MreB"/>
</dbReference>
<dbReference type="SUPFAM" id="SSF53067">
    <property type="entry name" value="Actin-like ATPase domain"/>
    <property type="match status" value="1"/>
</dbReference>
<dbReference type="InterPro" id="IPR043129">
    <property type="entry name" value="ATPase_NBD"/>
</dbReference>
<accession>A0A1G2U3F4</accession>
<dbReference type="InterPro" id="IPR005883">
    <property type="entry name" value="PilM"/>
</dbReference>
<dbReference type="Pfam" id="PF11104">
    <property type="entry name" value="PilM_2"/>
    <property type="match status" value="1"/>
</dbReference>
<dbReference type="Proteomes" id="UP000176800">
    <property type="component" value="Unassembled WGS sequence"/>
</dbReference>
<evidence type="ECO:0000313" key="2">
    <source>
        <dbReference type="Proteomes" id="UP000176800"/>
    </source>
</evidence>
<name>A0A1G2U3F4_9BACT</name>
<evidence type="ECO:0008006" key="3">
    <source>
        <dbReference type="Google" id="ProtNLM"/>
    </source>
</evidence>
<sequence length="352" mass="38734">MKVLRENKKGFLDFFPAPRFLGMPAPALAVSDSSVRFIELEKAKKGLTVKRYGKEVMPEGIVVSGQIKDSEALSKILGGFRKNHDIKHIRSTLPEEKGYVFTAELPANSSKDLRTSVEFIIEENVPLSVSEVVFDYDILKIGDVTSNDGIHVSVSVIPIDAVNMYLDVFHSAGLSPLHFELESQAVSRSVVPANIRQPVLVIHLCRSKIGFYIVYGGAVNFSSTTSIDLAPIISEDSLKKAKGREDIKKEDALIFYPAAANIKSEMDKVFLFWESQKDKWGEKGEDIGHIIVCGSYADVPGIRHYASNNGISAEVANVWVNAFSFENYIPPIPSSQALGYSSVIGLVLPRGR</sequence>
<dbReference type="PANTHER" id="PTHR32432">
    <property type="entry name" value="CELL DIVISION PROTEIN FTSA-RELATED"/>
    <property type="match status" value="1"/>
</dbReference>
<evidence type="ECO:0000313" key="1">
    <source>
        <dbReference type="EMBL" id="OHB03362.1"/>
    </source>
</evidence>
<dbReference type="Gene3D" id="3.30.1490.300">
    <property type="match status" value="1"/>
</dbReference>
<dbReference type="PANTHER" id="PTHR32432:SF3">
    <property type="entry name" value="ETHANOLAMINE UTILIZATION PROTEIN EUTJ"/>
    <property type="match status" value="1"/>
</dbReference>
<protein>
    <recommendedName>
        <fullName evidence="3">SHS2 domain-containing protein</fullName>
    </recommendedName>
</protein>
<comment type="caution">
    <text evidence="1">The sequence shown here is derived from an EMBL/GenBank/DDBJ whole genome shotgun (WGS) entry which is preliminary data.</text>
</comment>
<proteinExistence type="predicted"/>
<dbReference type="EMBL" id="MHWE01000019">
    <property type="protein sequence ID" value="OHB03362.1"/>
    <property type="molecule type" value="Genomic_DNA"/>
</dbReference>
<organism evidence="1 2">
    <name type="scientific">Candidatus Zambryskibacteria bacterium RIFCSPLOWO2_01_FULL_45_21</name>
    <dbReference type="NCBI Taxonomy" id="1802761"/>
    <lineage>
        <taxon>Bacteria</taxon>
        <taxon>Candidatus Zambryskiibacteriota</taxon>
    </lineage>
</organism>
<dbReference type="AlphaFoldDB" id="A0A1G2U3F4"/>
<gene>
    <name evidence="1" type="ORF">A3B14_00450</name>
</gene>
<reference evidence="1 2" key="1">
    <citation type="journal article" date="2016" name="Nat. Commun.">
        <title>Thousands of microbial genomes shed light on interconnected biogeochemical processes in an aquifer system.</title>
        <authorList>
            <person name="Anantharaman K."/>
            <person name="Brown C.T."/>
            <person name="Hug L.A."/>
            <person name="Sharon I."/>
            <person name="Castelle C.J."/>
            <person name="Probst A.J."/>
            <person name="Thomas B.C."/>
            <person name="Singh A."/>
            <person name="Wilkins M.J."/>
            <person name="Karaoz U."/>
            <person name="Brodie E.L."/>
            <person name="Williams K.H."/>
            <person name="Hubbard S.S."/>
            <person name="Banfield J.F."/>
        </authorList>
    </citation>
    <scope>NUCLEOTIDE SEQUENCE [LARGE SCALE GENOMIC DNA]</scope>
</reference>
<dbReference type="Gene3D" id="3.30.420.40">
    <property type="match status" value="2"/>
</dbReference>